<sequence length="328" mass="35939">TLETISLRHGYEGQILPGPNAEVEGGYGGLVARLAEEVDVRLGHEVTRVDGRTDKEGFRVHCLTSEGPERVFVARRVIVALPLGVLKEAISSSSFFDPPLPDLIAGPISRLEMCLMNKVELRFPRRWWPPGLAGLNIATRADDLVGDQPWSHWVVESDEAAVIVCYASGRFAERVERMPDDEAAAEATALLRLAYGEEFGGVPDPIAANVTRWRSDRHARGSWTIFNAGSRGVEDVRAFWVHNRGRGESSDDGGGMRGMFFVSLLDYACVQALHTDTHNRKHVKAGEHTCDNHVRGLDIGTVHGAFLSGGLAAEELLRDVGMVHNQTT</sequence>
<name>K0THH9_THAOC</name>
<dbReference type="OrthoDB" id="47106at2759"/>
<evidence type="ECO:0000313" key="3">
    <source>
        <dbReference type="Proteomes" id="UP000266841"/>
    </source>
</evidence>
<dbReference type="PANTHER" id="PTHR10742:SF410">
    <property type="entry name" value="LYSINE-SPECIFIC HISTONE DEMETHYLASE 2"/>
    <property type="match status" value="1"/>
</dbReference>
<gene>
    <name evidence="2" type="ORF">THAOC_08746</name>
</gene>
<comment type="caution">
    <text evidence="2">The sequence shown here is derived from an EMBL/GenBank/DDBJ whole genome shotgun (WGS) entry which is preliminary data.</text>
</comment>
<dbReference type="eggNOG" id="KOG0029">
    <property type="taxonomic scope" value="Eukaryota"/>
</dbReference>
<dbReference type="EMBL" id="AGNL01009329">
    <property type="protein sequence ID" value="EJK69947.1"/>
    <property type="molecule type" value="Genomic_DNA"/>
</dbReference>
<protein>
    <recommendedName>
        <fullName evidence="1">Amine oxidase domain-containing protein</fullName>
    </recommendedName>
</protein>
<dbReference type="GO" id="GO:0016491">
    <property type="term" value="F:oxidoreductase activity"/>
    <property type="evidence" value="ECO:0007669"/>
    <property type="project" value="InterPro"/>
</dbReference>
<dbReference type="Proteomes" id="UP000266841">
    <property type="component" value="Unassembled WGS sequence"/>
</dbReference>
<dbReference type="InterPro" id="IPR050281">
    <property type="entry name" value="Flavin_monoamine_oxidase"/>
</dbReference>
<dbReference type="SUPFAM" id="SSF51905">
    <property type="entry name" value="FAD/NAD(P)-binding domain"/>
    <property type="match status" value="1"/>
</dbReference>
<dbReference type="Gene3D" id="3.90.660.10">
    <property type="match status" value="1"/>
</dbReference>
<reference evidence="2 3" key="1">
    <citation type="journal article" date="2012" name="Genome Biol.">
        <title>Genome and low-iron response of an oceanic diatom adapted to chronic iron limitation.</title>
        <authorList>
            <person name="Lommer M."/>
            <person name="Specht M."/>
            <person name="Roy A.S."/>
            <person name="Kraemer L."/>
            <person name="Andreson R."/>
            <person name="Gutowska M.A."/>
            <person name="Wolf J."/>
            <person name="Bergner S.V."/>
            <person name="Schilhabel M.B."/>
            <person name="Klostermeier U.C."/>
            <person name="Beiko R.G."/>
            <person name="Rosenstiel P."/>
            <person name="Hippler M."/>
            <person name="Laroche J."/>
        </authorList>
    </citation>
    <scope>NUCLEOTIDE SEQUENCE [LARGE SCALE GENOMIC DNA]</scope>
    <source>
        <strain evidence="2 3">CCMP1005</strain>
    </source>
</reference>
<dbReference type="Pfam" id="PF01593">
    <property type="entry name" value="Amino_oxidase"/>
    <property type="match status" value="1"/>
</dbReference>
<dbReference type="InterPro" id="IPR002937">
    <property type="entry name" value="Amino_oxidase"/>
</dbReference>
<proteinExistence type="predicted"/>
<evidence type="ECO:0000259" key="1">
    <source>
        <dbReference type="Pfam" id="PF01593"/>
    </source>
</evidence>
<organism evidence="2 3">
    <name type="scientific">Thalassiosira oceanica</name>
    <name type="common">Marine diatom</name>
    <dbReference type="NCBI Taxonomy" id="159749"/>
    <lineage>
        <taxon>Eukaryota</taxon>
        <taxon>Sar</taxon>
        <taxon>Stramenopiles</taxon>
        <taxon>Ochrophyta</taxon>
        <taxon>Bacillariophyta</taxon>
        <taxon>Coscinodiscophyceae</taxon>
        <taxon>Thalassiosirophycidae</taxon>
        <taxon>Thalassiosirales</taxon>
        <taxon>Thalassiosiraceae</taxon>
        <taxon>Thalassiosira</taxon>
    </lineage>
</organism>
<dbReference type="InterPro" id="IPR036188">
    <property type="entry name" value="FAD/NAD-bd_sf"/>
</dbReference>
<dbReference type="AlphaFoldDB" id="K0THH9"/>
<evidence type="ECO:0000313" key="2">
    <source>
        <dbReference type="EMBL" id="EJK69947.1"/>
    </source>
</evidence>
<keyword evidence="3" id="KW-1185">Reference proteome</keyword>
<accession>K0THH9</accession>
<feature type="non-terminal residue" evidence="2">
    <location>
        <position position="1"/>
    </location>
</feature>
<dbReference type="Gene3D" id="3.50.50.60">
    <property type="entry name" value="FAD/NAD(P)-binding domain"/>
    <property type="match status" value="1"/>
</dbReference>
<feature type="domain" description="Amine oxidase" evidence="1">
    <location>
        <begin position="9"/>
        <end position="317"/>
    </location>
</feature>
<dbReference type="PANTHER" id="PTHR10742">
    <property type="entry name" value="FLAVIN MONOAMINE OXIDASE"/>
    <property type="match status" value="1"/>
</dbReference>
<dbReference type="SUPFAM" id="SSF54373">
    <property type="entry name" value="FAD-linked reductases, C-terminal domain"/>
    <property type="match status" value="1"/>
</dbReference>